<evidence type="ECO:0000313" key="3">
    <source>
        <dbReference type="EMBL" id="CAE0439802.1"/>
    </source>
</evidence>
<dbReference type="InterPro" id="IPR044926">
    <property type="entry name" value="RGS_subdomain_2"/>
</dbReference>
<evidence type="ECO:0000259" key="2">
    <source>
        <dbReference type="PROSITE" id="PS50132"/>
    </source>
</evidence>
<gene>
    <name evidence="3" type="ORF">ASTO00021_LOCUS9973</name>
</gene>
<feature type="transmembrane region" description="Helical" evidence="1">
    <location>
        <begin position="255"/>
        <end position="274"/>
    </location>
</feature>
<evidence type="ECO:0000256" key="1">
    <source>
        <dbReference type="SAM" id="Phobius"/>
    </source>
</evidence>
<keyword evidence="1" id="KW-0812">Transmembrane</keyword>
<feature type="domain" description="RGS" evidence="2">
    <location>
        <begin position="310"/>
        <end position="441"/>
    </location>
</feature>
<feature type="transmembrane region" description="Helical" evidence="1">
    <location>
        <begin position="158"/>
        <end position="179"/>
    </location>
</feature>
<dbReference type="PRINTS" id="PR01301">
    <property type="entry name" value="RGSPROTEIN"/>
</dbReference>
<sequence>MSYPFIKGDTATGGWLFILVCILCLMVIFLQVWFYRRGKFQPIRSRFPIRAQICATFGLVLAIILAVAAEFLESNDIVGMTSGLIFGPNFIVVILIRTAHVVASYEAAQDKDRVRKLEKLSAGVPQAQIDDASKNDKDKALTFFIRYSTQIRSKQYQFLAFLVACAMNVTIYIVFITLTDPTDELTQTIFVAAVVLIYIGAIIVLSIKMRPVNDGLGIKQELKSCGYTAMFAVAGYAITLNIIPEEKGRREISDGFIFLGIFLVIFFLIAQPLYRSYQWEKRLIEDRKLAGRSASGVRRYKFSSMDSDHELLTLLDDEEGFDIFNQFLIKEFSSENLSFFDQLKEFLLAFESKDQVDKAEMAESFLNIYETYVKANSPEWVNLSGTIVAEFAAAKERVASGKYTSTDLLKTVKDAEREIFGLIATDSFLRFRRTEEYEEYCEVSGVSI</sequence>
<dbReference type="AlphaFoldDB" id="A0A7S3LSP7"/>
<dbReference type="SMART" id="SM00315">
    <property type="entry name" value="RGS"/>
    <property type="match status" value="1"/>
</dbReference>
<feature type="transmembrane region" description="Helical" evidence="1">
    <location>
        <begin position="12"/>
        <end position="35"/>
    </location>
</feature>
<dbReference type="Gene3D" id="1.10.167.10">
    <property type="entry name" value="Regulator of G-protein Signalling 4, domain 2"/>
    <property type="match status" value="1"/>
</dbReference>
<dbReference type="InterPro" id="IPR016137">
    <property type="entry name" value="RGS"/>
</dbReference>
<reference evidence="3" key="1">
    <citation type="submission" date="2021-01" db="EMBL/GenBank/DDBJ databases">
        <authorList>
            <person name="Corre E."/>
            <person name="Pelletier E."/>
            <person name="Niang G."/>
            <person name="Scheremetjew M."/>
            <person name="Finn R."/>
            <person name="Kale V."/>
            <person name="Holt S."/>
            <person name="Cochrane G."/>
            <person name="Meng A."/>
            <person name="Brown T."/>
            <person name="Cohen L."/>
        </authorList>
    </citation>
    <scope>NUCLEOTIDE SEQUENCE</scope>
    <source>
        <strain evidence="3">GSBS06</strain>
    </source>
</reference>
<accession>A0A7S3LSP7</accession>
<dbReference type="SUPFAM" id="SSF48097">
    <property type="entry name" value="Regulator of G-protein signaling, RGS"/>
    <property type="match status" value="1"/>
</dbReference>
<feature type="transmembrane region" description="Helical" evidence="1">
    <location>
        <begin position="185"/>
        <end position="205"/>
    </location>
</feature>
<name>A0A7S3LSP7_9STRA</name>
<keyword evidence="1" id="KW-1133">Transmembrane helix</keyword>
<dbReference type="EMBL" id="HBIN01013212">
    <property type="protein sequence ID" value="CAE0439802.1"/>
    <property type="molecule type" value="Transcribed_RNA"/>
</dbReference>
<dbReference type="PANTHER" id="PTHR10845">
    <property type="entry name" value="REGULATOR OF G PROTEIN SIGNALING"/>
    <property type="match status" value="1"/>
</dbReference>
<dbReference type="PROSITE" id="PS50132">
    <property type="entry name" value="RGS"/>
    <property type="match status" value="1"/>
</dbReference>
<feature type="transmembrane region" description="Helical" evidence="1">
    <location>
        <begin position="47"/>
        <end position="71"/>
    </location>
</feature>
<dbReference type="PANTHER" id="PTHR10845:SF192">
    <property type="entry name" value="DOUBLE HIT, ISOFORM B"/>
    <property type="match status" value="1"/>
</dbReference>
<protein>
    <recommendedName>
        <fullName evidence="2">RGS domain-containing protein</fullName>
    </recommendedName>
</protein>
<dbReference type="InterPro" id="IPR036305">
    <property type="entry name" value="RGS_sf"/>
</dbReference>
<organism evidence="3">
    <name type="scientific">Aplanochytrium stocchinoi</name>
    <dbReference type="NCBI Taxonomy" id="215587"/>
    <lineage>
        <taxon>Eukaryota</taxon>
        <taxon>Sar</taxon>
        <taxon>Stramenopiles</taxon>
        <taxon>Bigyra</taxon>
        <taxon>Labyrinthulomycetes</taxon>
        <taxon>Thraustochytrida</taxon>
        <taxon>Thraustochytriidae</taxon>
        <taxon>Aplanochytrium</taxon>
    </lineage>
</organism>
<keyword evidence="1" id="KW-0472">Membrane</keyword>
<proteinExistence type="predicted"/>
<feature type="transmembrane region" description="Helical" evidence="1">
    <location>
        <begin position="77"/>
        <end position="96"/>
    </location>
</feature>
<dbReference type="Pfam" id="PF00615">
    <property type="entry name" value="RGS"/>
    <property type="match status" value="1"/>
</dbReference>